<evidence type="ECO:0000313" key="1">
    <source>
        <dbReference type="EMBL" id="KAK5996370.1"/>
    </source>
</evidence>
<sequence>MDEHGYFSFDALAVQVAASLETNLSNRPSPDNLRLFGIDSGNADSSLFREPRSFAVMLGFYNIMPADCIGNNLRGLIVTEHTRDKYNVRSYFRLHTEALRWTSGWNMNHFCIGGPEVDPAAR</sequence>
<comment type="caution">
    <text evidence="1">The sequence shown here is derived from an EMBL/GenBank/DDBJ whole genome shotgun (WGS) entry which is preliminary data.</text>
</comment>
<name>A0ABR0SW05_9HYPO</name>
<protein>
    <submittedName>
        <fullName evidence="1">Uncharacterized protein</fullName>
    </submittedName>
</protein>
<dbReference type="EMBL" id="JAVFKD010000002">
    <property type="protein sequence ID" value="KAK5996370.1"/>
    <property type="molecule type" value="Genomic_DNA"/>
</dbReference>
<gene>
    <name evidence="1" type="ORF">PT974_01704</name>
</gene>
<organism evidence="1 2">
    <name type="scientific">Cladobotryum mycophilum</name>
    <dbReference type="NCBI Taxonomy" id="491253"/>
    <lineage>
        <taxon>Eukaryota</taxon>
        <taxon>Fungi</taxon>
        <taxon>Dikarya</taxon>
        <taxon>Ascomycota</taxon>
        <taxon>Pezizomycotina</taxon>
        <taxon>Sordariomycetes</taxon>
        <taxon>Hypocreomycetidae</taxon>
        <taxon>Hypocreales</taxon>
        <taxon>Hypocreaceae</taxon>
        <taxon>Cladobotryum</taxon>
    </lineage>
</organism>
<accession>A0ABR0SW05</accession>
<proteinExistence type="predicted"/>
<dbReference type="Proteomes" id="UP001338125">
    <property type="component" value="Unassembled WGS sequence"/>
</dbReference>
<reference evidence="1 2" key="1">
    <citation type="submission" date="2024-01" db="EMBL/GenBank/DDBJ databases">
        <title>Complete genome of Cladobotryum mycophilum ATHUM6906.</title>
        <authorList>
            <person name="Christinaki A.C."/>
            <person name="Myridakis A.I."/>
            <person name="Kouvelis V.N."/>
        </authorList>
    </citation>
    <scope>NUCLEOTIDE SEQUENCE [LARGE SCALE GENOMIC DNA]</scope>
    <source>
        <strain evidence="1 2">ATHUM6906</strain>
    </source>
</reference>
<keyword evidence="2" id="KW-1185">Reference proteome</keyword>
<evidence type="ECO:0000313" key="2">
    <source>
        <dbReference type="Proteomes" id="UP001338125"/>
    </source>
</evidence>